<dbReference type="PANTHER" id="PTHR11360">
    <property type="entry name" value="MONOCARBOXYLATE TRANSPORTER"/>
    <property type="match status" value="1"/>
</dbReference>
<feature type="transmembrane region" description="Helical" evidence="4">
    <location>
        <begin position="179"/>
        <end position="197"/>
    </location>
</feature>
<feature type="transmembrane region" description="Helical" evidence="4">
    <location>
        <begin position="389"/>
        <end position="412"/>
    </location>
</feature>
<evidence type="ECO:0000256" key="1">
    <source>
        <dbReference type="ARBA" id="ARBA00022692"/>
    </source>
</evidence>
<dbReference type="PROSITE" id="PS50850">
    <property type="entry name" value="MFS"/>
    <property type="match status" value="1"/>
</dbReference>
<dbReference type="GO" id="GO:0019531">
    <property type="term" value="F:oxalate transmembrane transporter activity"/>
    <property type="evidence" value="ECO:0007669"/>
    <property type="project" value="InterPro"/>
</dbReference>
<feature type="transmembrane region" description="Helical" evidence="4">
    <location>
        <begin position="58"/>
        <end position="77"/>
    </location>
</feature>
<evidence type="ECO:0000313" key="7">
    <source>
        <dbReference type="Proteomes" id="UP000190675"/>
    </source>
</evidence>
<feature type="transmembrane region" description="Helical" evidence="4">
    <location>
        <begin position="230"/>
        <end position="255"/>
    </location>
</feature>
<dbReference type="InterPro" id="IPR011701">
    <property type="entry name" value="MFS"/>
</dbReference>
<sequence>MTNAATAQVQAPSNGYRWMQLIIGVVCMGMIANLQYGWTYFVSPMAKAHSWDVGSIQVAFSIFVALETWLTPLQGWIVDTLGPNRGPKLMVAAGGVFVALGWLINAWAGSLEMLYVGAIVSGIGAGGIYATCVGNAVKWFPDRRGLAVGLTAAGFGAGAAVTVIPIQMMIASIGYSDTFFWFALGQGGIIFVLAWLLRSPQPGEVPSGSAVKVLQSRNSSTPGQMLASPIFWLLYVMFVLVSASGLMVAAQIALIAKDYGVSQTVILFGASTLIVAGVIDNLANGGARPFFGWVSDQIGREYTMAIAFTAGGIAYWLLGTAGTTPWTFVICAALIFFTWGEIFSLFPSTCTDMFGPKYATTNTSLLYTAKGLSAFVVPLANLLKAYTGNWYAVFAVAAVMNFIVVAMALFVVRPMRISISASENKAAVEHAHPAE</sequence>
<feature type="transmembrane region" description="Helical" evidence="4">
    <location>
        <begin position="21"/>
        <end position="38"/>
    </location>
</feature>
<dbReference type="CDD" id="cd17353">
    <property type="entry name" value="MFS_OFA_like"/>
    <property type="match status" value="1"/>
</dbReference>
<evidence type="ECO:0000313" key="6">
    <source>
        <dbReference type="EMBL" id="SHH00748.1"/>
    </source>
</evidence>
<reference evidence="6 7" key="1">
    <citation type="submission" date="2016-11" db="EMBL/GenBank/DDBJ databases">
        <authorList>
            <person name="Jaros S."/>
            <person name="Januszkiewicz K."/>
            <person name="Wedrychowicz H."/>
        </authorList>
    </citation>
    <scope>NUCLEOTIDE SEQUENCE [LARGE SCALE GENOMIC DNA]</scope>
    <source>
        <strain evidence="6 7">GAS242</strain>
    </source>
</reference>
<feature type="transmembrane region" description="Helical" evidence="4">
    <location>
        <begin position="302"/>
        <end position="318"/>
    </location>
</feature>
<gene>
    <name evidence="6" type="ORF">SAMN05444169_5227</name>
</gene>
<feature type="domain" description="Major facilitator superfamily (MFS) profile" evidence="5">
    <location>
        <begin position="17"/>
        <end position="416"/>
    </location>
</feature>
<dbReference type="AlphaFoldDB" id="A0A1M5PG90"/>
<dbReference type="InterPro" id="IPR036259">
    <property type="entry name" value="MFS_trans_sf"/>
</dbReference>
<dbReference type="InterPro" id="IPR050327">
    <property type="entry name" value="Proton-linked_MCT"/>
</dbReference>
<dbReference type="Pfam" id="PF07690">
    <property type="entry name" value="MFS_1"/>
    <property type="match status" value="1"/>
</dbReference>
<keyword evidence="2 4" id="KW-1133">Transmembrane helix</keyword>
<feature type="transmembrane region" description="Helical" evidence="4">
    <location>
        <begin position="261"/>
        <end position="282"/>
    </location>
</feature>
<dbReference type="OrthoDB" id="9793415at2"/>
<feature type="transmembrane region" description="Helical" evidence="4">
    <location>
        <begin position="89"/>
        <end position="108"/>
    </location>
</feature>
<evidence type="ECO:0000256" key="4">
    <source>
        <dbReference type="SAM" id="Phobius"/>
    </source>
</evidence>
<evidence type="ECO:0000259" key="5">
    <source>
        <dbReference type="PROSITE" id="PS50850"/>
    </source>
</evidence>
<protein>
    <submittedName>
        <fullName evidence="6">MFS transporter, OFA family, oxalate/formate antiporter</fullName>
    </submittedName>
</protein>
<dbReference type="EMBL" id="LT670818">
    <property type="protein sequence ID" value="SHH00748.1"/>
    <property type="molecule type" value="Genomic_DNA"/>
</dbReference>
<dbReference type="Proteomes" id="UP000190675">
    <property type="component" value="Chromosome I"/>
</dbReference>
<dbReference type="Gene3D" id="1.20.1250.20">
    <property type="entry name" value="MFS general substrate transporter like domains"/>
    <property type="match status" value="2"/>
</dbReference>
<feature type="transmembrane region" description="Helical" evidence="4">
    <location>
        <begin position="324"/>
        <end position="343"/>
    </location>
</feature>
<dbReference type="InterPro" id="IPR026355">
    <property type="entry name" value="Oxa/Form_antiport"/>
</dbReference>
<dbReference type="NCBIfam" id="TIGR04259">
    <property type="entry name" value="oxa_formateAnti"/>
    <property type="match status" value="1"/>
</dbReference>
<dbReference type="RefSeq" id="WP_079568417.1">
    <property type="nucleotide sequence ID" value="NZ_LT670818.1"/>
</dbReference>
<keyword evidence="3 4" id="KW-0472">Membrane</keyword>
<organism evidence="6 7">
    <name type="scientific">Bradyrhizobium erythrophlei</name>
    <dbReference type="NCBI Taxonomy" id="1437360"/>
    <lineage>
        <taxon>Bacteria</taxon>
        <taxon>Pseudomonadati</taxon>
        <taxon>Pseudomonadota</taxon>
        <taxon>Alphaproteobacteria</taxon>
        <taxon>Hyphomicrobiales</taxon>
        <taxon>Nitrobacteraceae</taxon>
        <taxon>Bradyrhizobium</taxon>
    </lineage>
</organism>
<name>A0A1M5PG90_9BRAD</name>
<keyword evidence="1 4" id="KW-0812">Transmembrane</keyword>
<dbReference type="SUPFAM" id="SSF103473">
    <property type="entry name" value="MFS general substrate transporter"/>
    <property type="match status" value="1"/>
</dbReference>
<feature type="transmembrane region" description="Helical" evidence="4">
    <location>
        <begin position="364"/>
        <end position="383"/>
    </location>
</feature>
<feature type="transmembrane region" description="Helical" evidence="4">
    <location>
        <begin position="114"/>
        <end position="134"/>
    </location>
</feature>
<dbReference type="PANTHER" id="PTHR11360:SF304">
    <property type="entry name" value="MFS DOMAIN-CONTAINING PROTEIN"/>
    <property type="match status" value="1"/>
</dbReference>
<dbReference type="InterPro" id="IPR020846">
    <property type="entry name" value="MFS_dom"/>
</dbReference>
<proteinExistence type="predicted"/>
<evidence type="ECO:0000256" key="3">
    <source>
        <dbReference type="ARBA" id="ARBA00023136"/>
    </source>
</evidence>
<evidence type="ECO:0000256" key="2">
    <source>
        <dbReference type="ARBA" id="ARBA00022989"/>
    </source>
</evidence>
<dbReference type="GO" id="GO:0016020">
    <property type="term" value="C:membrane"/>
    <property type="evidence" value="ECO:0007669"/>
    <property type="project" value="InterPro"/>
</dbReference>
<feature type="transmembrane region" description="Helical" evidence="4">
    <location>
        <begin position="146"/>
        <end position="173"/>
    </location>
</feature>
<accession>A0A1M5PG90</accession>